<keyword evidence="1" id="KW-0812">Transmembrane</keyword>
<evidence type="ECO:0000313" key="2">
    <source>
        <dbReference type="EMBL" id="MFC3459606.1"/>
    </source>
</evidence>
<feature type="transmembrane region" description="Helical" evidence="1">
    <location>
        <begin position="6"/>
        <end position="28"/>
    </location>
</feature>
<accession>A0ABV7PMI6</accession>
<reference evidence="3" key="1">
    <citation type="journal article" date="2019" name="Int. J. Syst. Evol. Microbiol.">
        <title>The Global Catalogue of Microorganisms (GCM) 10K type strain sequencing project: providing services to taxonomists for standard genome sequencing and annotation.</title>
        <authorList>
            <consortium name="The Broad Institute Genomics Platform"/>
            <consortium name="The Broad Institute Genome Sequencing Center for Infectious Disease"/>
            <person name="Wu L."/>
            <person name="Ma J."/>
        </authorList>
    </citation>
    <scope>NUCLEOTIDE SEQUENCE [LARGE SCALE GENOMIC DNA]</scope>
    <source>
        <strain evidence="3">CCM 7480</strain>
    </source>
</reference>
<dbReference type="RefSeq" id="WP_379736210.1">
    <property type="nucleotide sequence ID" value="NZ_JBHRVV010000001.1"/>
</dbReference>
<evidence type="ECO:0000256" key="1">
    <source>
        <dbReference type="SAM" id="Phobius"/>
    </source>
</evidence>
<comment type="caution">
    <text evidence="2">The sequence shown here is derived from an EMBL/GenBank/DDBJ whole genome shotgun (WGS) entry which is preliminary data.</text>
</comment>
<gene>
    <name evidence="2" type="ORF">ACFOPH_15330</name>
</gene>
<feature type="transmembrane region" description="Helical" evidence="1">
    <location>
        <begin position="85"/>
        <end position="103"/>
    </location>
</feature>
<name>A0ABV7PMI6_9BURK</name>
<feature type="transmembrane region" description="Helical" evidence="1">
    <location>
        <begin position="61"/>
        <end position="79"/>
    </location>
</feature>
<protein>
    <submittedName>
        <fullName evidence="2">Uncharacterized protein</fullName>
    </submittedName>
</protein>
<sequence length="123" mass="13390">MSKAHYAAVAAGAAADSVGFGGFLRLIVHYTHIMDEKRYWFPVRPAGNGWGWGLPQVWQGWAVLLAFLVLLIGGVIVLAPHGQLAIIAYGCFLGVLLVAVAAWKGEPQSLRRKRPADQAARRR</sequence>
<evidence type="ECO:0000313" key="3">
    <source>
        <dbReference type="Proteomes" id="UP001595665"/>
    </source>
</evidence>
<organism evidence="2 3">
    <name type="scientific">Massilia haematophila</name>
    <dbReference type="NCBI Taxonomy" id="457923"/>
    <lineage>
        <taxon>Bacteria</taxon>
        <taxon>Pseudomonadati</taxon>
        <taxon>Pseudomonadota</taxon>
        <taxon>Betaproteobacteria</taxon>
        <taxon>Burkholderiales</taxon>
        <taxon>Oxalobacteraceae</taxon>
        <taxon>Telluria group</taxon>
        <taxon>Massilia</taxon>
    </lineage>
</organism>
<keyword evidence="1" id="KW-0472">Membrane</keyword>
<keyword evidence="1" id="KW-1133">Transmembrane helix</keyword>
<proteinExistence type="predicted"/>
<dbReference type="Proteomes" id="UP001595665">
    <property type="component" value="Unassembled WGS sequence"/>
</dbReference>
<keyword evidence="3" id="KW-1185">Reference proteome</keyword>
<dbReference type="EMBL" id="JBHRVV010000001">
    <property type="protein sequence ID" value="MFC3459606.1"/>
    <property type="molecule type" value="Genomic_DNA"/>
</dbReference>